<feature type="compositionally biased region" description="Polar residues" evidence="1">
    <location>
        <begin position="297"/>
        <end position="320"/>
    </location>
</feature>
<sequence>MSQYEKDACDVKNLNDVCFGCRGDCGDKRCRKSSHSRAELGSAHFRIQLPQDKHSSTQQQQQQQQDEGHSVIQSVMDAENSNIRSDPNDINNDSTSDRNGNSQSNSPVKIAQRSPASPPKCTRSPKSPRSPRNRGKKFKRLRSSSDAPDESPSKKGHTQKSCESLASEAGCSKGSRTPQDISSSSGGEPDSDDDIRENRIVRTPYRSAFNSENGLSEEDNEENTSEHSVRNTPDQLLSSLSAENLQMELSKCSSDGLSDKENVVRNLKNQVKHPVDSLTLPPLVDSESSSDSEGCTEETVSTAKLPTSSSHISPALQNGW</sequence>
<comment type="caution">
    <text evidence="2">The sequence shown here is derived from an EMBL/GenBank/DDBJ whole genome shotgun (WGS) entry which is preliminary data.</text>
</comment>
<name>A0AAD9MTF4_9ANNE</name>
<evidence type="ECO:0000256" key="1">
    <source>
        <dbReference type="SAM" id="MobiDB-lite"/>
    </source>
</evidence>
<feature type="compositionally biased region" description="Polar residues" evidence="1">
    <location>
        <begin position="230"/>
        <end position="241"/>
    </location>
</feature>
<feature type="compositionally biased region" description="Polar residues" evidence="1">
    <location>
        <begin position="79"/>
        <end position="107"/>
    </location>
</feature>
<keyword evidence="3" id="KW-1185">Reference proteome</keyword>
<protein>
    <submittedName>
        <fullName evidence="2">Uncharacterized protein</fullName>
    </submittedName>
</protein>
<feature type="compositionally biased region" description="Basic residues" evidence="1">
    <location>
        <begin position="129"/>
        <end position="142"/>
    </location>
</feature>
<dbReference type="AlphaFoldDB" id="A0AAD9MTF4"/>
<reference evidence="2" key="1">
    <citation type="journal article" date="2023" name="Mol. Biol. Evol.">
        <title>Third-Generation Sequencing Reveals the Adaptive Role of the Epigenome in Three Deep-Sea Polychaetes.</title>
        <authorList>
            <person name="Perez M."/>
            <person name="Aroh O."/>
            <person name="Sun Y."/>
            <person name="Lan Y."/>
            <person name="Juniper S.K."/>
            <person name="Young C.R."/>
            <person name="Angers B."/>
            <person name="Qian P.Y."/>
        </authorList>
    </citation>
    <scope>NUCLEOTIDE SEQUENCE</scope>
    <source>
        <strain evidence="2">P08H-3</strain>
    </source>
</reference>
<gene>
    <name evidence="2" type="ORF">LSH36_965g01077</name>
</gene>
<proteinExistence type="predicted"/>
<feature type="region of interest" description="Disordered" evidence="1">
    <location>
        <begin position="23"/>
        <end position="241"/>
    </location>
</feature>
<dbReference type="Proteomes" id="UP001208570">
    <property type="component" value="Unassembled WGS sequence"/>
</dbReference>
<organism evidence="2 3">
    <name type="scientific">Paralvinella palmiformis</name>
    <dbReference type="NCBI Taxonomy" id="53620"/>
    <lineage>
        <taxon>Eukaryota</taxon>
        <taxon>Metazoa</taxon>
        <taxon>Spiralia</taxon>
        <taxon>Lophotrochozoa</taxon>
        <taxon>Annelida</taxon>
        <taxon>Polychaeta</taxon>
        <taxon>Sedentaria</taxon>
        <taxon>Canalipalpata</taxon>
        <taxon>Terebellida</taxon>
        <taxon>Terebelliformia</taxon>
        <taxon>Alvinellidae</taxon>
        <taxon>Paralvinella</taxon>
    </lineage>
</organism>
<feature type="region of interest" description="Disordered" evidence="1">
    <location>
        <begin position="275"/>
        <end position="320"/>
    </location>
</feature>
<dbReference type="EMBL" id="JAODUP010000965">
    <property type="protein sequence ID" value="KAK2142359.1"/>
    <property type="molecule type" value="Genomic_DNA"/>
</dbReference>
<evidence type="ECO:0000313" key="3">
    <source>
        <dbReference type="Proteomes" id="UP001208570"/>
    </source>
</evidence>
<accession>A0AAD9MTF4</accession>
<evidence type="ECO:0000313" key="2">
    <source>
        <dbReference type="EMBL" id="KAK2142359.1"/>
    </source>
</evidence>